<evidence type="ECO:0000313" key="2">
    <source>
        <dbReference type="Proteomes" id="UP000280406"/>
    </source>
</evidence>
<reference evidence="1 2" key="1">
    <citation type="submission" date="2018-11" db="EMBL/GenBank/DDBJ databases">
        <title>Species Designations Belie Phenotypic and Genotypic Heterogeneity in Oral Streptococci.</title>
        <authorList>
            <person name="Velsko I."/>
        </authorList>
    </citation>
    <scope>NUCLEOTIDE SEQUENCE [LARGE SCALE GENOMIC DNA]</scope>
    <source>
        <strain evidence="1 2">BCC37</strain>
    </source>
</reference>
<proteinExistence type="predicted"/>
<name>A0AB74DSQ6_STRSA</name>
<dbReference type="EMBL" id="RJND01000008">
    <property type="protein sequence ID" value="RSI51300.1"/>
    <property type="molecule type" value="Genomic_DNA"/>
</dbReference>
<evidence type="ECO:0008006" key="3">
    <source>
        <dbReference type="Google" id="ProtNLM"/>
    </source>
</evidence>
<dbReference type="AlphaFoldDB" id="A0AB74DSQ6"/>
<dbReference type="RefSeq" id="WP_125348589.1">
    <property type="nucleotide sequence ID" value="NZ_CP076615.1"/>
</dbReference>
<sequence>MTSVTQRISQIKQPRGGFLPVKLFSEEELSDGKDLSTQENVSPNLIGLCVDYLSRFMSGSAKEHAFEISLIGASMAGMEAQAQEFLSKITNLDDSSISNACKLVGFDVVYRAGMAFYKPVEEIEPDEQTLANIRTMVERSLAFFVGYGPVVKDGFDLKGAYTDLITIGDGDFLTADTLWDFKVSKTKPNKDHTLQLLIYYLMGTRSIHPEFSSIEYLGIYNPRQNVVYRLAISDIPQEIVAAVEKEVIGYTFSN</sequence>
<organism evidence="1 2">
    <name type="scientific">Streptococcus sanguinis</name>
    <dbReference type="NCBI Taxonomy" id="1305"/>
    <lineage>
        <taxon>Bacteria</taxon>
        <taxon>Bacillati</taxon>
        <taxon>Bacillota</taxon>
        <taxon>Bacilli</taxon>
        <taxon>Lactobacillales</taxon>
        <taxon>Streptococcaceae</taxon>
        <taxon>Streptococcus</taxon>
    </lineage>
</organism>
<protein>
    <recommendedName>
        <fullName evidence="3">PD-(D/E)XK endonuclease-like domain-containing protein</fullName>
    </recommendedName>
</protein>
<dbReference type="Proteomes" id="UP000280406">
    <property type="component" value="Unassembled WGS sequence"/>
</dbReference>
<evidence type="ECO:0000313" key="1">
    <source>
        <dbReference type="EMBL" id="RSI51300.1"/>
    </source>
</evidence>
<accession>A0AB74DSQ6</accession>
<comment type="caution">
    <text evidence="1">The sequence shown here is derived from an EMBL/GenBank/DDBJ whole genome shotgun (WGS) entry which is preliminary data.</text>
</comment>
<gene>
    <name evidence="1" type="ORF">D8869_10430</name>
</gene>